<sequence length="461" mass="49666">MALATAKDLAQWMGGELCGREDREIVRVHTDSRTALPGDAFVALKGRRWDGHQFILQAIQKGASVVVVETGWQIDSENVSVIRVSDTLQALQAAACAYRAGHRARWIAVTGSSGKTTTKELIRSVLGARFRVAATQGNQNNHIGVPLTVLQVAPDEEFAVVELGTNHPGEIAFLAELVRPQFGVITGIGPAHIEFFGSLEAIAREKTDLWASLPSDGWAVANGQDVWLRRFAWRSKARMMWVGGGEDAVWVLEGWEPGKEGSRYWLSWHGVGKVEVFLPFWGGALGVNVLLAAALGGIAGLSLSEIAQGLERFRPSAGRMELKPSAGGWVLDDSYNANPQSVEAALEALARLQLGGRRGAVLGTMGELGEWAAGFHRELGKQVGRLGLDWVVFVGEHGETLAQGAREVHFPEDRLFVVPGAQEALEQVRELFRPGDLLLVKGSRAVGLERVVEGLDGSAAG</sequence>
<evidence type="ECO:0000256" key="9">
    <source>
        <dbReference type="ARBA" id="ARBA00023316"/>
    </source>
</evidence>
<comment type="subcellular location">
    <subcellularLocation>
        <location evidence="10 11">Cytoplasm</location>
    </subcellularLocation>
</comment>
<protein>
    <recommendedName>
        <fullName evidence="10 11">UDP-N-acetylmuramoyl-tripeptide--D-alanyl-D-alanine ligase</fullName>
        <ecNumber evidence="10 11">6.3.2.10</ecNumber>
    </recommendedName>
    <alternativeName>
        <fullName evidence="10">D-alanyl-D-alanine-adding enzyme</fullName>
    </alternativeName>
</protein>
<dbReference type="GO" id="GO:0008360">
    <property type="term" value="P:regulation of cell shape"/>
    <property type="evidence" value="ECO:0007669"/>
    <property type="project" value="UniProtKB-KW"/>
</dbReference>
<evidence type="ECO:0000256" key="2">
    <source>
        <dbReference type="ARBA" id="ARBA00022598"/>
    </source>
</evidence>
<dbReference type="InterPro" id="IPR013221">
    <property type="entry name" value="Mur_ligase_cen"/>
</dbReference>
<dbReference type="Gene3D" id="3.40.1190.10">
    <property type="entry name" value="Mur-like, catalytic domain"/>
    <property type="match status" value="1"/>
</dbReference>
<dbReference type="Gene3D" id="3.90.190.20">
    <property type="entry name" value="Mur ligase, C-terminal domain"/>
    <property type="match status" value="1"/>
</dbReference>
<evidence type="ECO:0000259" key="12">
    <source>
        <dbReference type="Pfam" id="PF01225"/>
    </source>
</evidence>
<dbReference type="Gene3D" id="3.40.1390.10">
    <property type="entry name" value="MurE/MurF, N-terminal domain"/>
    <property type="match status" value="1"/>
</dbReference>
<comment type="caution">
    <text evidence="15">The sequence shown here is derived from an EMBL/GenBank/DDBJ whole genome shotgun (WGS) entry which is preliminary data.</text>
</comment>
<dbReference type="Pfam" id="PF01225">
    <property type="entry name" value="Mur_ligase"/>
    <property type="match status" value="1"/>
</dbReference>
<dbReference type="InterPro" id="IPR051046">
    <property type="entry name" value="MurCDEF_CellWall_CoF430Synth"/>
</dbReference>
<keyword evidence="9 10" id="KW-0961">Cell wall biogenesis/degradation</keyword>
<evidence type="ECO:0000256" key="5">
    <source>
        <dbReference type="ARBA" id="ARBA00022840"/>
    </source>
</evidence>
<evidence type="ECO:0000256" key="7">
    <source>
        <dbReference type="ARBA" id="ARBA00022984"/>
    </source>
</evidence>
<name>A0A8J2BRV2_9BACT</name>
<feature type="binding site" evidence="10">
    <location>
        <begin position="111"/>
        <end position="117"/>
    </location>
    <ligand>
        <name>ATP</name>
        <dbReference type="ChEBI" id="CHEBI:30616"/>
    </ligand>
</feature>
<organism evidence="15 16">
    <name type="scientific">Candidatus Methylacidithermus pantelleriae</name>
    <dbReference type="NCBI Taxonomy" id="2744239"/>
    <lineage>
        <taxon>Bacteria</taxon>
        <taxon>Pseudomonadati</taxon>
        <taxon>Verrucomicrobiota</taxon>
        <taxon>Methylacidiphilae</taxon>
        <taxon>Methylacidiphilales</taxon>
        <taxon>Methylacidiphilaceae</taxon>
        <taxon>Candidatus Methylacidithermus</taxon>
    </lineage>
</organism>
<accession>A0A8J2BRV2</accession>
<keyword evidence="5 10" id="KW-0067">ATP-binding</keyword>
<dbReference type="EMBL" id="CAJNOB010000010">
    <property type="protein sequence ID" value="CAF0694973.1"/>
    <property type="molecule type" value="Genomic_DNA"/>
</dbReference>
<keyword evidence="6 10" id="KW-0133">Cell shape</keyword>
<dbReference type="SUPFAM" id="SSF63418">
    <property type="entry name" value="MurE/MurF N-terminal domain"/>
    <property type="match status" value="1"/>
</dbReference>
<dbReference type="InterPro" id="IPR036615">
    <property type="entry name" value="Mur_ligase_C_dom_sf"/>
</dbReference>
<dbReference type="InterPro" id="IPR036565">
    <property type="entry name" value="Mur-like_cat_sf"/>
</dbReference>
<dbReference type="AlphaFoldDB" id="A0A8J2BRV2"/>
<proteinExistence type="inferred from homology"/>
<evidence type="ECO:0000256" key="10">
    <source>
        <dbReference type="HAMAP-Rule" id="MF_02019"/>
    </source>
</evidence>
<keyword evidence="7 10" id="KW-0573">Peptidoglycan synthesis</keyword>
<keyword evidence="16" id="KW-1185">Reference proteome</keyword>
<dbReference type="EC" id="6.3.2.10" evidence="10 11"/>
<keyword evidence="1 10" id="KW-0963">Cytoplasm</keyword>
<dbReference type="PANTHER" id="PTHR43024:SF1">
    <property type="entry name" value="UDP-N-ACETYLMURAMOYL-TRIPEPTIDE--D-ALANYL-D-ALANINE LIGASE"/>
    <property type="match status" value="1"/>
</dbReference>
<dbReference type="GO" id="GO:0071555">
    <property type="term" value="P:cell wall organization"/>
    <property type="evidence" value="ECO:0007669"/>
    <property type="project" value="UniProtKB-KW"/>
</dbReference>
<evidence type="ECO:0000256" key="8">
    <source>
        <dbReference type="ARBA" id="ARBA00023306"/>
    </source>
</evidence>
<dbReference type="RefSeq" id="WP_174583058.1">
    <property type="nucleotide sequence ID" value="NZ_CAJNOB010000010.1"/>
</dbReference>
<evidence type="ECO:0000259" key="13">
    <source>
        <dbReference type="Pfam" id="PF02875"/>
    </source>
</evidence>
<dbReference type="NCBIfam" id="TIGR01143">
    <property type="entry name" value="murF"/>
    <property type="match status" value="1"/>
</dbReference>
<feature type="domain" description="Mur ligase N-terminal catalytic" evidence="12">
    <location>
        <begin position="25"/>
        <end position="98"/>
    </location>
</feature>
<comment type="pathway">
    <text evidence="10 11">Cell wall biogenesis; peptidoglycan biosynthesis.</text>
</comment>
<evidence type="ECO:0000256" key="11">
    <source>
        <dbReference type="RuleBase" id="RU004136"/>
    </source>
</evidence>
<dbReference type="Pfam" id="PF02875">
    <property type="entry name" value="Mur_ligase_C"/>
    <property type="match status" value="1"/>
</dbReference>
<dbReference type="Proteomes" id="UP000663859">
    <property type="component" value="Unassembled WGS sequence"/>
</dbReference>
<dbReference type="GO" id="GO:0005737">
    <property type="term" value="C:cytoplasm"/>
    <property type="evidence" value="ECO:0007669"/>
    <property type="project" value="UniProtKB-SubCell"/>
</dbReference>
<dbReference type="PANTHER" id="PTHR43024">
    <property type="entry name" value="UDP-N-ACETYLMURAMOYL-TRIPEPTIDE--D-ALANYL-D-ALANINE LIGASE"/>
    <property type="match status" value="1"/>
</dbReference>
<comment type="similarity">
    <text evidence="10">Belongs to the MurCDEF family. MurF subfamily.</text>
</comment>
<feature type="domain" description="Mur ligase central" evidence="14">
    <location>
        <begin position="109"/>
        <end position="295"/>
    </location>
</feature>
<dbReference type="InterPro" id="IPR035911">
    <property type="entry name" value="MurE/MurF_N"/>
</dbReference>
<keyword evidence="8 10" id="KW-0131">Cell cycle</keyword>
<reference evidence="15" key="1">
    <citation type="submission" date="2021-02" db="EMBL/GenBank/DDBJ databases">
        <authorList>
            <person name="Cremers G."/>
            <person name="Picone N."/>
        </authorList>
    </citation>
    <scope>NUCLEOTIDE SEQUENCE</scope>
    <source>
        <strain evidence="15">PQ17</strain>
    </source>
</reference>
<dbReference type="GO" id="GO:0005524">
    <property type="term" value="F:ATP binding"/>
    <property type="evidence" value="ECO:0007669"/>
    <property type="project" value="UniProtKB-UniRule"/>
</dbReference>
<evidence type="ECO:0000256" key="6">
    <source>
        <dbReference type="ARBA" id="ARBA00022960"/>
    </source>
</evidence>
<dbReference type="GO" id="GO:0009252">
    <property type="term" value="P:peptidoglycan biosynthetic process"/>
    <property type="evidence" value="ECO:0007669"/>
    <property type="project" value="UniProtKB-UniRule"/>
</dbReference>
<comment type="function">
    <text evidence="10 11">Involved in cell wall formation. Catalyzes the final step in the synthesis of UDP-N-acetylmuramoyl-pentapeptide, the precursor of murein.</text>
</comment>
<dbReference type="InterPro" id="IPR005863">
    <property type="entry name" value="UDP-N-AcMur_synth"/>
</dbReference>
<keyword evidence="4 10" id="KW-0547">Nucleotide-binding</keyword>
<keyword evidence="2 10" id="KW-0436">Ligase</keyword>
<evidence type="ECO:0000259" key="14">
    <source>
        <dbReference type="Pfam" id="PF08245"/>
    </source>
</evidence>
<evidence type="ECO:0000313" key="16">
    <source>
        <dbReference type="Proteomes" id="UP000663859"/>
    </source>
</evidence>
<dbReference type="SUPFAM" id="SSF53244">
    <property type="entry name" value="MurD-like peptide ligases, peptide-binding domain"/>
    <property type="match status" value="1"/>
</dbReference>
<dbReference type="InterPro" id="IPR004101">
    <property type="entry name" value="Mur_ligase_C"/>
</dbReference>
<evidence type="ECO:0000313" key="15">
    <source>
        <dbReference type="EMBL" id="CAF0694973.1"/>
    </source>
</evidence>
<comment type="catalytic activity">
    <reaction evidence="10 11">
        <text>D-alanyl-D-alanine + UDP-N-acetyl-alpha-D-muramoyl-L-alanyl-gamma-D-glutamyl-meso-2,6-diaminopimelate + ATP = UDP-N-acetyl-alpha-D-muramoyl-L-alanyl-gamma-D-glutamyl-meso-2,6-diaminopimeloyl-D-alanyl-D-alanine + ADP + phosphate + H(+)</text>
        <dbReference type="Rhea" id="RHEA:28374"/>
        <dbReference type="ChEBI" id="CHEBI:15378"/>
        <dbReference type="ChEBI" id="CHEBI:30616"/>
        <dbReference type="ChEBI" id="CHEBI:43474"/>
        <dbReference type="ChEBI" id="CHEBI:57822"/>
        <dbReference type="ChEBI" id="CHEBI:61386"/>
        <dbReference type="ChEBI" id="CHEBI:83905"/>
        <dbReference type="ChEBI" id="CHEBI:456216"/>
        <dbReference type="EC" id="6.3.2.10"/>
    </reaction>
</comment>
<dbReference type="InterPro" id="IPR000713">
    <property type="entry name" value="Mur_ligase_N"/>
</dbReference>
<dbReference type="GO" id="GO:0051301">
    <property type="term" value="P:cell division"/>
    <property type="evidence" value="ECO:0007669"/>
    <property type="project" value="UniProtKB-KW"/>
</dbReference>
<dbReference type="HAMAP" id="MF_02019">
    <property type="entry name" value="MurF"/>
    <property type="match status" value="1"/>
</dbReference>
<dbReference type="GO" id="GO:0047480">
    <property type="term" value="F:UDP-N-acetylmuramoyl-tripeptide-D-alanyl-D-alanine ligase activity"/>
    <property type="evidence" value="ECO:0007669"/>
    <property type="project" value="UniProtKB-UniRule"/>
</dbReference>
<evidence type="ECO:0000256" key="4">
    <source>
        <dbReference type="ARBA" id="ARBA00022741"/>
    </source>
</evidence>
<dbReference type="UniPathway" id="UPA00219"/>
<dbReference type="SUPFAM" id="SSF53623">
    <property type="entry name" value="MurD-like peptide ligases, catalytic domain"/>
    <property type="match status" value="1"/>
</dbReference>
<evidence type="ECO:0000256" key="3">
    <source>
        <dbReference type="ARBA" id="ARBA00022618"/>
    </source>
</evidence>
<gene>
    <name evidence="10 15" type="primary">murF</name>
    <name evidence="15" type="ORF">MPNT_180014</name>
</gene>
<evidence type="ECO:0000256" key="1">
    <source>
        <dbReference type="ARBA" id="ARBA00022490"/>
    </source>
</evidence>
<feature type="domain" description="Mur ligase C-terminal" evidence="13">
    <location>
        <begin position="318"/>
        <end position="444"/>
    </location>
</feature>
<dbReference type="Pfam" id="PF08245">
    <property type="entry name" value="Mur_ligase_M"/>
    <property type="match status" value="1"/>
</dbReference>
<keyword evidence="3 10" id="KW-0132">Cell division</keyword>